<evidence type="ECO:0000313" key="1">
    <source>
        <dbReference type="EMBL" id="GBP16901.1"/>
    </source>
</evidence>
<sequence>MNMNVIDCHQHPGAGSFLTYVRDVTRVSLCLANSYESGPQRERSAGGELSRLYLVITEFACRKIGFVRCQIFDKPGKRRGRRSVILQYFYQSAGVAYAALCPRVGLFVAEMCCRYRAPASDVFDGIPGELVHATLFFIPSFEKIVDYPKKPDKCESNSPTEGSVEIWSGGHQCLDVQLGRATAESFFLSGHRFREQCGLSVPASYLLTSCSSWSRSSEDILPSDFVSERNPEYGSFLSCPLEPKLLMSKT</sequence>
<proteinExistence type="predicted"/>
<name>A0A4C1TSB6_EUMVA</name>
<dbReference type="Proteomes" id="UP000299102">
    <property type="component" value="Unassembled WGS sequence"/>
</dbReference>
<accession>A0A4C1TSB6</accession>
<organism evidence="1 2">
    <name type="scientific">Eumeta variegata</name>
    <name type="common">Bagworm moth</name>
    <name type="synonym">Eumeta japonica</name>
    <dbReference type="NCBI Taxonomy" id="151549"/>
    <lineage>
        <taxon>Eukaryota</taxon>
        <taxon>Metazoa</taxon>
        <taxon>Ecdysozoa</taxon>
        <taxon>Arthropoda</taxon>
        <taxon>Hexapoda</taxon>
        <taxon>Insecta</taxon>
        <taxon>Pterygota</taxon>
        <taxon>Neoptera</taxon>
        <taxon>Endopterygota</taxon>
        <taxon>Lepidoptera</taxon>
        <taxon>Glossata</taxon>
        <taxon>Ditrysia</taxon>
        <taxon>Tineoidea</taxon>
        <taxon>Psychidae</taxon>
        <taxon>Oiketicinae</taxon>
        <taxon>Eumeta</taxon>
    </lineage>
</organism>
<comment type="caution">
    <text evidence="1">The sequence shown here is derived from an EMBL/GenBank/DDBJ whole genome shotgun (WGS) entry which is preliminary data.</text>
</comment>
<reference evidence="1 2" key="1">
    <citation type="journal article" date="2019" name="Commun. Biol.">
        <title>The bagworm genome reveals a unique fibroin gene that provides high tensile strength.</title>
        <authorList>
            <person name="Kono N."/>
            <person name="Nakamura H."/>
            <person name="Ohtoshi R."/>
            <person name="Tomita M."/>
            <person name="Numata K."/>
            <person name="Arakawa K."/>
        </authorList>
    </citation>
    <scope>NUCLEOTIDE SEQUENCE [LARGE SCALE GENOMIC DNA]</scope>
</reference>
<protein>
    <submittedName>
        <fullName evidence="1">Uncharacterized protein</fullName>
    </submittedName>
</protein>
<dbReference type="EMBL" id="BGZK01000083">
    <property type="protein sequence ID" value="GBP16901.1"/>
    <property type="molecule type" value="Genomic_DNA"/>
</dbReference>
<dbReference type="AlphaFoldDB" id="A0A4C1TSB6"/>
<keyword evidence="2" id="KW-1185">Reference proteome</keyword>
<evidence type="ECO:0000313" key="2">
    <source>
        <dbReference type="Proteomes" id="UP000299102"/>
    </source>
</evidence>
<gene>
    <name evidence="1" type="ORF">EVAR_101927_1</name>
</gene>